<gene>
    <name evidence="2" type="ORF">GSLYS_00019932001</name>
</gene>
<feature type="compositionally biased region" description="Polar residues" evidence="1">
    <location>
        <begin position="75"/>
        <end position="89"/>
    </location>
</feature>
<feature type="compositionally biased region" description="Polar residues" evidence="1">
    <location>
        <begin position="57"/>
        <end position="68"/>
    </location>
</feature>
<organism evidence="2 3">
    <name type="scientific">Lymnaea stagnalis</name>
    <name type="common">Great pond snail</name>
    <name type="synonym">Helix stagnalis</name>
    <dbReference type="NCBI Taxonomy" id="6523"/>
    <lineage>
        <taxon>Eukaryota</taxon>
        <taxon>Metazoa</taxon>
        <taxon>Spiralia</taxon>
        <taxon>Lophotrochozoa</taxon>
        <taxon>Mollusca</taxon>
        <taxon>Gastropoda</taxon>
        <taxon>Heterobranchia</taxon>
        <taxon>Euthyneura</taxon>
        <taxon>Panpulmonata</taxon>
        <taxon>Hygrophila</taxon>
        <taxon>Lymnaeoidea</taxon>
        <taxon>Lymnaeidae</taxon>
        <taxon>Lymnaea</taxon>
    </lineage>
</organism>
<evidence type="ECO:0000256" key="1">
    <source>
        <dbReference type="SAM" id="MobiDB-lite"/>
    </source>
</evidence>
<keyword evidence="3" id="KW-1185">Reference proteome</keyword>
<feature type="compositionally biased region" description="Basic and acidic residues" evidence="1">
    <location>
        <begin position="8"/>
        <end position="18"/>
    </location>
</feature>
<feature type="compositionally biased region" description="Polar residues" evidence="1">
    <location>
        <begin position="101"/>
        <end position="121"/>
    </location>
</feature>
<feature type="region of interest" description="Disordered" evidence="1">
    <location>
        <begin position="1"/>
        <end position="124"/>
    </location>
</feature>
<proteinExistence type="predicted"/>
<dbReference type="Proteomes" id="UP001497497">
    <property type="component" value="Unassembled WGS sequence"/>
</dbReference>
<name>A0AAV2IL58_LYMST</name>
<reference evidence="2 3" key="1">
    <citation type="submission" date="2024-04" db="EMBL/GenBank/DDBJ databases">
        <authorList>
            <consortium name="Genoscope - CEA"/>
            <person name="William W."/>
        </authorList>
    </citation>
    <scope>NUCLEOTIDE SEQUENCE [LARGE SCALE GENOMIC DNA]</scope>
</reference>
<comment type="caution">
    <text evidence="2">The sequence shown here is derived from an EMBL/GenBank/DDBJ whole genome shotgun (WGS) entry which is preliminary data.</text>
</comment>
<protein>
    <submittedName>
        <fullName evidence="2">Uncharacterized protein</fullName>
    </submittedName>
</protein>
<evidence type="ECO:0000313" key="3">
    <source>
        <dbReference type="Proteomes" id="UP001497497"/>
    </source>
</evidence>
<dbReference type="AlphaFoldDB" id="A0AAV2IL58"/>
<accession>A0AAV2IL58</accession>
<dbReference type="EMBL" id="CAXITT010000829">
    <property type="protein sequence ID" value="CAL1546555.1"/>
    <property type="molecule type" value="Genomic_DNA"/>
</dbReference>
<evidence type="ECO:0000313" key="2">
    <source>
        <dbReference type="EMBL" id="CAL1546555.1"/>
    </source>
</evidence>
<sequence>MLSRSRPAKKEADMEQVKPQDTYEDIAEGEGGRFLVSGKIEKDPPSKGSNYRRLTEASHTTELSSTLSFDDRASGVSTRANGRTPSPSRSPDLGRPAHGKTSLTGQVLGFQMSTSTNNSEGENYYSVENEDYECIPEPSLKQPALRPGIKVAT</sequence>
<feature type="non-terminal residue" evidence="2">
    <location>
        <position position="153"/>
    </location>
</feature>